<comment type="similarity">
    <text evidence="1">Belongs to the bacterial ribosomal protein bL28 family.</text>
</comment>
<dbReference type="GO" id="GO:1990904">
    <property type="term" value="C:ribonucleoprotein complex"/>
    <property type="evidence" value="ECO:0007669"/>
    <property type="project" value="UniProtKB-KW"/>
</dbReference>
<dbReference type="Proteomes" id="UP000007264">
    <property type="component" value="Unassembled WGS sequence"/>
</dbReference>
<keyword evidence="6" id="KW-1185">Reference proteome</keyword>
<dbReference type="AlphaFoldDB" id="I0Z3D3"/>
<dbReference type="EMBL" id="AGSI01000004">
    <property type="protein sequence ID" value="EIE25152.1"/>
    <property type="molecule type" value="Genomic_DNA"/>
</dbReference>
<name>I0Z3D3_COCSC</name>
<proteinExistence type="inferred from homology"/>
<dbReference type="Pfam" id="PF00830">
    <property type="entry name" value="Ribosomal_L28"/>
    <property type="match status" value="1"/>
</dbReference>
<dbReference type="Gene3D" id="2.30.170.40">
    <property type="entry name" value="Ribosomal protein L28/L24"/>
    <property type="match status" value="1"/>
</dbReference>
<dbReference type="GO" id="GO:0003735">
    <property type="term" value="F:structural constituent of ribosome"/>
    <property type="evidence" value="ECO:0007669"/>
    <property type="project" value="InterPro"/>
</dbReference>
<dbReference type="GeneID" id="17043155"/>
<keyword evidence="3" id="KW-0687">Ribonucleoprotein</keyword>
<dbReference type="HAMAP" id="MF_00373">
    <property type="entry name" value="Ribosomal_bL28"/>
    <property type="match status" value="1"/>
</dbReference>
<organism evidence="5 6">
    <name type="scientific">Coccomyxa subellipsoidea (strain C-169)</name>
    <name type="common">Green microalga</name>
    <dbReference type="NCBI Taxonomy" id="574566"/>
    <lineage>
        <taxon>Eukaryota</taxon>
        <taxon>Viridiplantae</taxon>
        <taxon>Chlorophyta</taxon>
        <taxon>core chlorophytes</taxon>
        <taxon>Trebouxiophyceae</taxon>
        <taxon>Trebouxiophyceae incertae sedis</taxon>
        <taxon>Coccomyxaceae</taxon>
        <taxon>Coccomyxa</taxon>
        <taxon>Coccomyxa subellipsoidea</taxon>
    </lineage>
</organism>
<reference evidence="5 6" key="1">
    <citation type="journal article" date="2012" name="Genome Biol.">
        <title>The genome of the polar eukaryotic microalga coccomyxa subellipsoidea reveals traits of cold adaptation.</title>
        <authorList>
            <person name="Blanc G."/>
            <person name="Agarkova I."/>
            <person name="Grimwood J."/>
            <person name="Kuo A."/>
            <person name="Brueggeman A."/>
            <person name="Dunigan D."/>
            <person name="Gurnon J."/>
            <person name="Ladunga I."/>
            <person name="Lindquist E."/>
            <person name="Lucas S."/>
            <person name="Pangilinan J."/>
            <person name="Proschold T."/>
            <person name="Salamov A."/>
            <person name="Schmutz J."/>
            <person name="Weeks D."/>
            <person name="Yamada T."/>
            <person name="Claverie J.M."/>
            <person name="Grigoriev I."/>
            <person name="Van Etten J."/>
            <person name="Lomsadze A."/>
            <person name="Borodovsky M."/>
        </authorList>
    </citation>
    <scope>NUCLEOTIDE SEQUENCE [LARGE SCALE GENOMIC DNA]</scope>
    <source>
        <strain evidence="5 6">C-169</strain>
    </source>
</reference>
<dbReference type="OrthoDB" id="361870at2759"/>
<evidence type="ECO:0000256" key="3">
    <source>
        <dbReference type="ARBA" id="ARBA00023274"/>
    </source>
</evidence>
<dbReference type="InterPro" id="IPR026569">
    <property type="entry name" value="Ribosomal_bL28"/>
</dbReference>
<dbReference type="NCBIfam" id="TIGR00009">
    <property type="entry name" value="L28"/>
    <property type="match status" value="1"/>
</dbReference>
<dbReference type="KEGG" id="csl:COCSUDRAFT_13362"/>
<dbReference type="eggNOG" id="ENOG502S1B9">
    <property type="taxonomic scope" value="Eukaryota"/>
</dbReference>
<protein>
    <recommendedName>
        <fullName evidence="4">Large ribosomal subunit protein bL28c</fullName>
    </recommendedName>
</protein>
<dbReference type="InterPro" id="IPR034704">
    <property type="entry name" value="Ribosomal_bL28/bL31-like_sf"/>
</dbReference>
<dbReference type="SUPFAM" id="SSF143800">
    <property type="entry name" value="L28p-like"/>
    <property type="match status" value="1"/>
</dbReference>
<dbReference type="RefSeq" id="XP_005649696.1">
    <property type="nucleotide sequence ID" value="XM_005649639.1"/>
</dbReference>
<evidence type="ECO:0000256" key="2">
    <source>
        <dbReference type="ARBA" id="ARBA00022980"/>
    </source>
</evidence>
<dbReference type="InterPro" id="IPR037147">
    <property type="entry name" value="Ribosomal_bL28_sf"/>
</dbReference>
<dbReference type="InterPro" id="IPR001383">
    <property type="entry name" value="Ribosomal_bL28_bact-type"/>
</dbReference>
<evidence type="ECO:0000256" key="1">
    <source>
        <dbReference type="ARBA" id="ARBA00008760"/>
    </source>
</evidence>
<dbReference type="GO" id="GO:0005840">
    <property type="term" value="C:ribosome"/>
    <property type="evidence" value="ECO:0007669"/>
    <property type="project" value="UniProtKB-KW"/>
</dbReference>
<accession>I0Z3D3</accession>
<dbReference type="GO" id="GO:0006412">
    <property type="term" value="P:translation"/>
    <property type="evidence" value="ECO:0007669"/>
    <property type="project" value="InterPro"/>
</dbReference>
<evidence type="ECO:0000313" key="5">
    <source>
        <dbReference type="EMBL" id="EIE25152.1"/>
    </source>
</evidence>
<sequence length="158" mass="18269">MRLIDWPFYAASRTCQLTGKKANNGYVVTFSHKRNKKLQGANLQYKRLFWPEEKRWVRMRISTKAMKTVEKRGLQVMAKEAGIDLYSLPYVDARPERQEWLAQQPRHPPMVSARLRTVSHRRGNSVLLCTSEGDTALSVLPPTARHSRNTLERSLDCS</sequence>
<gene>
    <name evidence="5" type="ORF">COCSUDRAFT_13362</name>
</gene>
<comment type="caution">
    <text evidence="5">The sequence shown here is derived from an EMBL/GenBank/DDBJ whole genome shotgun (WGS) entry which is preliminary data.</text>
</comment>
<evidence type="ECO:0000313" key="6">
    <source>
        <dbReference type="Proteomes" id="UP000007264"/>
    </source>
</evidence>
<keyword evidence="2" id="KW-0689">Ribosomal protein</keyword>
<dbReference type="STRING" id="574566.I0Z3D3"/>
<evidence type="ECO:0000256" key="4">
    <source>
        <dbReference type="ARBA" id="ARBA00035265"/>
    </source>
</evidence>
<dbReference type="PANTHER" id="PTHR13528:SF2">
    <property type="entry name" value="LARGE RIBOSOMAL SUBUNIT PROTEIN BL28M"/>
    <property type="match status" value="1"/>
</dbReference>
<dbReference type="PANTHER" id="PTHR13528">
    <property type="entry name" value="39S RIBOSOMAL PROTEIN L28, MITOCHONDRIAL"/>
    <property type="match status" value="1"/>
</dbReference>